<dbReference type="Gene3D" id="1.10.510.10">
    <property type="entry name" value="Transferase(Phosphotransferase) domain 1"/>
    <property type="match status" value="1"/>
</dbReference>
<dbReference type="Pfam" id="PF00069">
    <property type="entry name" value="Pkinase"/>
    <property type="match status" value="1"/>
</dbReference>
<feature type="domain" description="Protein kinase" evidence="7">
    <location>
        <begin position="136"/>
        <end position="420"/>
    </location>
</feature>
<proteinExistence type="predicted"/>
<dbReference type="AlphaFoldDB" id="A0A9D4PS90"/>
<evidence type="ECO:0000256" key="5">
    <source>
        <dbReference type="ARBA" id="ARBA00022840"/>
    </source>
</evidence>
<evidence type="ECO:0000313" key="9">
    <source>
        <dbReference type="Proteomes" id="UP000821837"/>
    </source>
</evidence>
<dbReference type="GO" id="GO:0004690">
    <property type="term" value="F:cyclic nucleotide-dependent protein kinase activity"/>
    <property type="evidence" value="ECO:0007669"/>
    <property type="project" value="UniProtKB-ARBA"/>
</dbReference>
<accession>A0A9D4PS90</accession>
<feature type="region of interest" description="Disordered" evidence="6">
    <location>
        <begin position="464"/>
        <end position="522"/>
    </location>
</feature>
<evidence type="ECO:0000256" key="4">
    <source>
        <dbReference type="ARBA" id="ARBA00022777"/>
    </source>
</evidence>
<feature type="compositionally biased region" description="Basic residues" evidence="6">
    <location>
        <begin position="502"/>
        <end position="511"/>
    </location>
</feature>
<evidence type="ECO:0000313" key="8">
    <source>
        <dbReference type="EMBL" id="KAH7952197.1"/>
    </source>
</evidence>
<keyword evidence="3" id="KW-0547">Nucleotide-binding</keyword>
<keyword evidence="2" id="KW-0808">Transferase</keyword>
<protein>
    <recommendedName>
        <fullName evidence="7">Protein kinase domain-containing protein</fullName>
    </recommendedName>
</protein>
<keyword evidence="5" id="KW-0067">ATP-binding</keyword>
<reference evidence="8" key="1">
    <citation type="journal article" date="2020" name="Cell">
        <title>Large-Scale Comparative Analyses of Tick Genomes Elucidate Their Genetic Diversity and Vector Capacities.</title>
        <authorList>
            <consortium name="Tick Genome and Microbiome Consortium (TIGMIC)"/>
            <person name="Jia N."/>
            <person name="Wang J."/>
            <person name="Shi W."/>
            <person name="Du L."/>
            <person name="Sun Y."/>
            <person name="Zhan W."/>
            <person name="Jiang J.F."/>
            <person name="Wang Q."/>
            <person name="Zhang B."/>
            <person name="Ji P."/>
            <person name="Bell-Sakyi L."/>
            <person name="Cui X.M."/>
            <person name="Yuan T.T."/>
            <person name="Jiang B.G."/>
            <person name="Yang W.F."/>
            <person name="Lam T.T."/>
            <person name="Chang Q.C."/>
            <person name="Ding S.J."/>
            <person name="Wang X.J."/>
            <person name="Zhu J.G."/>
            <person name="Ruan X.D."/>
            <person name="Zhao L."/>
            <person name="Wei J.T."/>
            <person name="Ye R.Z."/>
            <person name="Que T.C."/>
            <person name="Du C.H."/>
            <person name="Zhou Y.H."/>
            <person name="Cheng J.X."/>
            <person name="Dai P.F."/>
            <person name="Guo W.B."/>
            <person name="Han X.H."/>
            <person name="Huang E.J."/>
            <person name="Li L.F."/>
            <person name="Wei W."/>
            <person name="Gao Y.C."/>
            <person name="Liu J.Z."/>
            <person name="Shao H.Z."/>
            <person name="Wang X."/>
            <person name="Wang C.C."/>
            <person name="Yang T.C."/>
            <person name="Huo Q.B."/>
            <person name="Li W."/>
            <person name="Chen H.Y."/>
            <person name="Chen S.E."/>
            <person name="Zhou L.G."/>
            <person name="Ni X.B."/>
            <person name="Tian J.H."/>
            <person name="Sheng Y."/>
            <person name="Liu T."/>
            <person name="Pan Y.S."/>
            <person name="Xia L.Y."/>
            <person name="Li J."/>
            <person name="Zhao F."/>
            <person name="Cao W.C."/>
        </authorList>
    </citation>
    <scope>NUCLEOTIDE SEQUENCE</scope>
    <source>
        <strain evidence="8">Rsan-2018</strain>
    </source>
</reference>
<organism evidence="8 9">
    <name type="scientific">Rhipicephalus sanguineus</name>
    <name type="common">Brown dog tick</name>
    <name type="synonym">Ixodes sanguineus</name>
    <dbReference type="NCBI Taxonomy" id="34632"/>
    <lineage>
        <taxon>Eukaryota</taxon>
        <taxon>Metazoa</taxon>
        <taxon>Ecdysozoa</taxon>
        <taxon>Arthropoda</taxon>
        <taxon>Chelicerata</taxon>
        <taxon>Arachnida</taxon>
        <taxon>Acari</taxon>
        <taxon>Parasitiformes</taxon>
        <taxon>Ixodida</taxon>
        <taxon>Ixodoidea</taxon>
        <taxon>Ixodidae</taxon>
        <taxon>Rhipicephalinae</taxon>
        <taxon>Rhipicephalus</taxon>
        <taxon>Rhipicephalus</taxon>
    </lineage>
</organism>
<gene>
    <name evidence="8" type="ORF">HPB52_019966</name>
</gene>
<feature type="compositionally biased region" description="Polar residues" evidence="6">
    <location>
        <begin position="150"/>
        <end position="159"/>
    </location>
</feature>
<evidence type="ECO:0000256" key="3">
    <source>
        <dbReference type="ARBA" id="ARBA00022741"/>
    </source>
</evidence>
<comment type="caution">
    <text evidence="8">The sequence shown here is derived from an EMBL/GenBank/DDBJ whole genome shotgun (WGS) entry which is preliminary data.</text>
</comment>
<evidence type="ECO:0000256" key="1">
    <source>
        <dbReference type="ARBA" id="ARBA00022527"/>
    </source>
</evidence>
<dbReference type="Proteomes" id="UP000821837">
    <property type="component" value="Chromosome 5"/>
</dbReference>
<dbReference type="PROSITE" id="PS50011">
    <property type="entry name" value="PROTEIN_KINASE_DOM"/>
    <property type="match status" value="1"/>
</dbReference>
<evidence type="ECO:0000256" key="6">
    <source>
        <dbReference type="SAM" id="MobiDB-lite"/>
    </source>
</evidence>
<keyword evidence="1" id="KW-0723">Serine/threonine-protein kinase</keyword>
<sequence>MPRKLRESMSPQQREVYRDFQQQPSAFANSRRYCIPREKMHDPEVRASLLDYVRSVIEQAVDCAKVISTCALRDSQSRPNTLHKWDPKASVRNVPPPPMLNLPTVTLDRVRSRDEMETDTTAGSHGPRRGLRSPTMRFLSRLIPGRHSQSHAGSFSQSVCEKDEERSHMTMSMRSKPSSWKTLSIFSQIVEKPRLESLREWSFSRIVVIDILRTRKQDLVCSARHTFSGEWAILKIVWKRRFSSSLLEEGALRDDVIVNIVANVTYALKYIHDRDMMYRNISPTTILIDMKGTARLFDFAFCSHGKTSSSRIGSIPYMAPEVLRMEVYDRTSDYWSLGILTYVLYVRHTPMSIYSAKTNLDHWADRDYMYQYAEVVPIILPKHMPPHAKSLICGLLVERPRLRLGCRSTGFYEVMKHPFFHHVDWDSFTSNTQRCFYWPSRLLLCWDTLPAKPAMEGMVVDPSCARDRPPAARKRLSSSVASEAADSESDVKSDDSEAFIPAKHRRSRRKSSTSSSSEETVI</sequence>
<dbReference type="EMBL" id="JABSTV010001251">
    <property type="protein sequence ID" value="KAH7952197.1"/>
    <property type="molecule type" value="Genomic_DNA"/>
</dbReference>
<reference evidence="8" key="2">
    <citation type="submission" date="2021-09" db="EMBL/GenBank/DDBJ databases">
        <authorList>
            <person name="Jia N."/>
            <person name="Wang J."/>
            <person name="Shi W."/>
            <person name="Du L."/>
            <person name="Sun Y."/>
            <person name="Zhan W."/>
            <person name="Jiang J."/>
            <person name="Wang Q."/>
            <person name="Zhang B."/>
            <person name="Ji P."/>
            <person name="Sakyi L.B."/>
            <person name="Cui X."/>
            <person name="Yuan T."/>
            <person name="Jiang B."/>
            <person name="Yang W."/>
            <person name="Lam T.T.-Y."/>
            <person name="Chang Q."/>
            <person name="Ding S."/>
            <person name="Wang X."/>
            <person name="Zhu J."/>
            <person name="Ruan X."/>
            <person name="Zhao L."/>
            <person name="Wei J."/>
            <person name="Que T."/>
            <person name="Du C."/>
            <person name="Cheng J."/>
            <person name="Dai P."/>
            <person name="Han X."/>
            <person name="Huang E."/>
            <person name="Gao Y."/>
            <person name="Liu J."/>
            <person name="Shao H."/>
            <person name="Ye R."/>
            <person name="Li L."/>
            <person name="Wei W."/>
            <person name="Wang X."/>
            <person name="Wang C."/>
            <person name="Huo Q."/>
            <person name="Li W."/>
            <person name="Guo W."/>
            <person name="Chen H."/>
            <person name="Chen S."/>
            <person name="Zhou L."/>
            <person name="Zhou L."/>
            <person name="Ni X."/>
            <person name="Tian J."/>
            <person name="Zhou Y."/>
            <person name="Sheng Y."/>
            <person name="Liu T."/>
            <person name="Pan Y."/>
            <person name="Xia L."/>
            <person name="Li J."/>
            <person name="Zhao F."/>
            <person name="Cao W."/>
        </authorList>
    </citation>
    <scope>NUCLEOTIDE SEQUENCE</scope>
    <source>
        <strain evidence="8">Rsan-2018</strain>
        <tissue evidence="8">Larvae</tissue>
    </source>
</reference>
<evidence type="ECO:0000259" key="7">
    <source>
        <dbReference type="PROSITE" id="PS50011"/>
    </source>
</evidence>
<dbReference type="InterPro" id="IPR011009">
    <property type="entry name" value="Kinase-like_dom_sf"/>
</dbReference>
<dbReference type="SMART" id="SM00220">
    <property type="entry name" value="S_TKc"/>
    <property type="match status" value="1"/>
</dbReference>
<dbReference type="PANTHER" id="PTHR24353">
    <property type="entry name" value="CYCLIC NUCLEOTIDE-DEPENDENT PROTEIN KINASE"/>
    <property type="match status" value="1"/>
</dbReference>
<dbReference type="GO" id="GO:0005524">
    <property type="term" value="F:ATP binding"/>
    <property type="evidence" value="ECO:0007669"/>
    <property type="project" value="UniProtKB-KW"/>
</dbReference>
<keyword evidence="4" id="KW-0418">Kinase</keyword>
<evidence type="ECO:0000256" key="2">
    <source>
        <dbReference type="ARBA" id="ARBA00022679"/>
    </source>
</evidence>
<dbReference type="VEuPathDB" id="VectorBase:RSAN_033167"/>
<feature type="compositionally biased region" description="Low complexity" evidence="6">
    <location>
        <begin position="512"/>
        <end position="522"/>
    </location>
</feature>
<feature type="region of interest" description="Disordered" evidence="6">
    <location>
        <begin position="77"/>
        <end position="132"/>
    </location>
</feature>
<feature type="region of interest" description="Disordered" evidence="6">
    <location>
        <begin position="146"/>
        <end position="175"/>
    </location>
</feature>
<name>A0A9D4PS90_RHISA</name>
<dbReference type="InterPro" id="IPR000719">
    <property type="entry name" value="Prot_kinase_dom"/>
</dbReference>
<dbReference type="SUPFAM" id="SSF56112">
    <property type="entry name" value="Protein kinase-like (PK-like)"/>
    <property type="match status" value="1"/>
</dbReference>
<keyword evidence="9" id="KW-1185">Reference proteome</keyword>